<dbReference type="Proteomes" id="UP000291236">
    <property type="component" value="Chromosome"/>
</dbReference>
<sequence length="215" mass="24872">MKNRLTQVLQNYAASPLVRLEKLEKIFDLSRKASVNKLKIELLNNVRIPLEKTLQEFQNILAASKIADATLANLIQAENKMNEYVLNLQYFKAKKLLTQVQKDCTEKKNELHAHPLSKTYLKSAILRVDTLCKASEEHFQFFITLNAAKHEYVLNFSKLVNSSINVNCHGQAHIVACNKLAVLKNIDDENLKILPENKLEFIEDQWDSLYQEYRK</sequence>
<organism evidence="1 2">
    <name type="scientific">Fluviispira sanaruensis</name>
    <dbReference type="NCBI Taxonomy" id="2493639"/>
    <lineage>
        <taxon>Bacteria</taxon>
        <taxon>Pseudomonadati</taxon>
        <taxon>Bdellovibrionota</taxon>
        <taxon>Oligoflexia</taxon>
        <taxon>Silvanigrellales</taxon>
        <taxon>Silvanigrellaceae</taxon>
        <taxon>Fluviispira</taxon>
    </lineage>
</organism>
<dbReference type="KEGG" id="sbf:JCM31447_22500"/>
<dbReference type="AlphaFoldDB" id="A0A4P2VNY1"/>
<keyword evidence="2" id="KW-1185">Reference proteome</keyword>
<accession>A0A4P2VNY1</accession>
<protein>
    <submittedName>
        <fullName evidence="1">Uncharacterized protein</fullName>
    </submittedName>
</protein>
<gene>
    <name evidence="1" type="ORF">JCM31447_22500</name>
</gene>
<evidence type="ECO:0000313" key="2">
    <source>
        <dbReference type="Proteomes" id="UP000291236"/>
    </source>
</evidence>
<name>A0A4P2VNY1_FLUSA</name>
<dbReference type="RefSeq" id="WP_130610389.1">
    <property type="nucleotide sequence ID" value="NZ_AP019368.1"/>
</dbReference>
<dbReference type="EMBL" id="AP019368">
    <property type="protein sequence ID" value="BBH53800.1"/>
    <property type="molecule type" value="Genomic_DNA"/>
</dbReference>
<reference evidence="1 2" key="1">
    <citation type="submission" date="2018-12" db="EMBL/GenBank/DDBJ databases">
        <title>Rubrispira sanarue gen. nov., sp., nov., a member of the order Silvanigrellales, isolated from a brackish lake in Hamamatsu Japan.</title>
        <authorList>
            <person name="Maejima Y."/>
            <person name="Iino T."/>
            <person name="Muraguchi Y."/>
            <person name="Fukuda K."/>
            <person name="Nojiri H."/>
            <person name="Ohkuma M."/>
            <person name="Moriuchi R."/>
            <person name="Dohra H."/>
            <person name="Kimbara K."/>
            <person name="Shintani M."/>
        </authorList>
    </citation>
    <scope>NUCLEOTIDE SEQUENCE [LARGE SCALE GENOMIC DNA]</scope>
    <source>
        <strain evidence="1 2">RF1110005</strain>
    </source>
</reference>
<evidence type="ECO:0000313" key="1">
    <source>
        <dbReference type="EMBL" id="BBH53800.1"/>
    </source>
</evidence>
<proteinExistence type="predicted"/>